<keyword evidence="5" id="KW-0472">Membrane</keyword>
<organism evidence="6 7">
    <name type="scientific">Paenibacillus swuensis</name>
    <dbReference type="NCBI Taxonomy" id="1178515"/>
    <lineage>
        <taxon>Bacteria</taxon>
        <taxon>Bacillati</taxon>
        <taxon>Bacillota</taxon>
        <taxon>Bacilli</taxon>
        <taxon>Bacillales</taxon>
        <taxon>Paenibacillaceae</taxon>
        <taxon>Paenibacillus</taxon>
    </lineage>
</organism>
<dbReference type="InterPro" id="IPR023353">
    <property type="entry name" value="LemA-like_dom_sf"/>
</dbReference>
<dbReference type="EMBL" id="CP011388">
    <property type="protein sequence ID" value="ANE46211.1"/>
    <property type="molecule type" value="Genomic_DNA"/>
</dbReference>
<evidence type="ECO:0000256" key="4">
    <source>
        <dbReference type="ARBA" id="ARBA00022989"/>
    </source>
</evidence>
<evidence type="ECO:0000256" key="1">
    <source>
        <dbReference type="ARBA" id="ARBA00004167"/>
    </source>
</evidence>
<dbReference type="PANTHER" id="PTHR34478:SF2">
    <property type="entry name" value="MEMBRANE PROTEIN"/>
    <property type="match status" value="1"/>
</dbReference>
<reference evidence="6 7" key="1">
    <citation type="submission" date="2015-01" db="EMBL/GenBank/DDBJ databases">
        <title>Paenibacillus swuensis/DY6/whole genome sequencing.</title>
        <authorList>
            <person name="Kim M.K."/>
            <person name="Srinivasan S."/>
            <person name="Lee J.-J."/>
        </authorList>
    </citation>
    <scope>NUCLEOTIDE SEQUENCE [LARGE SCALE GENOMIC DNA]</scope>
    <source>
        <strain evidence="6 7">DY6</strain>
    </source>
</reference>
<dbReference type="PANTHER" id="PTHR34478">
    <property type="entry name" value="PROTEIN LEMA"/>
    <property type="match status" value="1"/>
</dbReference>
<dbReference type="PATRIC" id="fig|1178515.4.peg.1577"/>
<comment type="subcellular location">
    <subcellularLocation>
        <location evidence="1">Membrane</location>
        <topology evidence="1">Single-pass membrane protein</topology>
    </subcellularLocation>
</comment>
<dbReference type="InterPro" id="IPR007156">
    <property type="entry name" value="MamQ_LemA"/>
</dbReference>
<gene>
    <name evidence="6" type="ORF">SY83_07940</name>
</gene>
<name>A0A172TGP5_9BACL</name>
<evidence type="ECO:0000313" key="7">
    <source>
        <dbReference type="Proteomes" id="UP000076927"/>
    </source>
</evidence>
<accession>A0A172TGP5</accession>
<dbReference type="AlphaFoldDB" id="A0A172TGP5"/>
<dbReference type="OrthoDB" id="9804152at2"/>
<dbReference type="Gene3D" id="1.20.1440.20">
    <property type="entry name" value="LemA-like domain"/>
    <property type="match status" value="1"/>
</dbReference>
<dbReference type="KEGG" id="pswu:SY83_07940"/>
<protein>
    <submittedName>
        <fullName evidence="6">LemA family protein</fullName>
    </submittedName>
</protein>
<dbReference type="Pfam" id="PF04011">
    <property type="entry name" value="LemA"/>
    <property type="match status" value="1"/>
</dbReference>
<evidence type="ECO:0000313" key="6">
    <source>
        <dbReference type="EMBL" id="ANE46211.1"/>
    </source>
</evidence>
<dbReference type="Proteomes" id="UP000076927">
    <property type="component" value="Chromosome"/>
</dbReference>
<keyword evidence="7" id="KW-1185">Reference proteome</keyword>
<proteinExistence type="inferred from homology"/>
<keyword evidence="4" id="KW-1133">Transmembrane helix</keyword>
<keyword evidence="3" id="KW-0812">Transmembrane</keyword>
<dbReference type="SUPFAM" id="SSF140478">
    <property type="entry name" value="LemA-like"/>
    <property type="match status" value="1"/>
</dbReference>
<evidence type="ECO:0000256" key="2">
    <source>
        <dbReference type="ARBA" id="ARBA00008854"/>
    </source>
</evidence>
<evidence type="ECO:0000256" key="5">
    <source>
        <dbReference type="ARBA" id="ARBA00023136"/>
    </source>
</evidence>
<dbReference type="GO" id="GO:0016020">
    <property type="term" value="C:membrane"/>
    <property type="evidence" value="ECO:0007669"/>
    <property type="project" value="UniProtKB-SubCell"/>
</dbReference>
<dbReference type="RefSeq" id="WP_068605746.1">
    <property type="nucleotide sequence ID" value="NZ_CP011388.1"/>
</dbReference>
<evidence type="ECO:0000256" key="3">
    <source>
        <dbReference type="ARBA" id="ARBA00022692"/>
    </source>
</evidence>
<comment type="similarity">
    <text evidence="2">Belongs to the LemA family.</text>
</comment>
<sequence>MKNKAIWIVLAVVVVLGLLFVTKYNSLVNAEENVNNKWAQVDNQLKRRADLIPNLVETVKGYAKQELEAIKLVTDARAKLAGARTPGEAADANNELSGALSRLLVITENYPNLKSDQNFRQLSDELAGTENRLAVARKDYNDEVTVFNKDIRRFPGSLIAGILGFEKKEYFEVSEAEREVPKVDFGS</sequence>